<evidence type="ECO:0000256" key="1">
    <source>
        <dbReference type="ARBA" id="ARBA00022801"/>
    </source>
</evidence>
<evidence type="ECO:0000313" key="2">
    <source>
        <dbReference type="EMBL" id="SEF70931.1"/>
    </source>
</evidence>
<evidence type="ECO:0000313" key="3">
    <source>
        <dbReference type="Proteomes" id="UP000236752"/>
    </source>
</evidence>
<keyword evidence="1" id="KW-0378">Hydrolase</keyword>
<dbReference type="SUPFAM" id="SSF53254">
    <property type="entry name" value="Phosphoglycerate mutase-like"/>
    <property type="match status" value="1"/>
</dbReference>
<dbReference type="InterPro" id="IPR029033">
    <property type="entry name" value="His_PPase_superfam"/>
</dbReference>
<keyword evidence="3" id="KW-1185">Reference proteome</keyword>
<organism evidence="2 3">
    <name type="scientific">Thalassococcus halodurans</name>
    <dbReference type="NCBI Taxonomy" id="373675"/>
    <lineage>
        <taxon>Bacteria</taxon>
        <taxon>Pseudomonadati</taxon>
        <taxon>Pseudomonadota</taxon>
        <taxon>Alphaproteobacteria</taxon>
        <taxon>Rhodobacterales</taxon>
        <taxon>Roseobacteraceae</taxon>
        <taxon>Thalassococcus</taxon>
    </lineage>
</organism>
<dbReference type="Pfam" id="PF00300">
    <property type="entry name" value="His_Phos_1"/>
    <property type="match status" value="1"/>
</dbReference>
<gene>
    <name evidence="2" type="ORF">SAMN04488045_0890</name>
</gene>
<dbReference type="EMBL" id="FNUZ01000001">
    <property type="protein sequence ID" value="SEF70931.1"/>
    <property type="molecule type" value="Genomic_DNA"/>
</dbReference>
<dbReference type="PANTHER" id="PTHR20935">
    <property type="entry name" value="PHOSPHOGLYCERATE MUTASE-RELATED"/>
    <property type="match status" value="1"/>
</dbReference>
<dbReference type="SMART" id="SM00855">
    <property type="entry name" value="PGAM"/>
    <property type="match status" value="1"/>
</dbReference>
<sequence length="219" mass="24871">MSQITLVRHGQANTTARDEASYDRLSDLGHQQAAWLGGYFRNSNERYARAYSGTLLRHRQTLQAMDMEFTSEPVVDERLNEVEYFTLATLFEEQHNVPLPGEREEFVRHLPKMFAHWRDGKIEGAPESFDDFRNRTQDALAEISEGEGPALVVTSGGLIGMAMMVTMRLDLEAMAHLCLSIENTSVHRLQKFPSALAPVQFNACPHLDSPERRLSRTHL</sequence>
<dbReference type="RefSeq" id="WP_103909232.1">
    <property type="nucleotide sequence ID" value="NZ_FNUZ01000001.1"/>
</dbReference>
<name>A0A1H5U9B4_9RHOB</name>
<reference evidence="2 3" key="1">
    <citation type="submission" date="2016-10" db="EMBL/GenBank/DDBJ databases">
        <authorList>
            <person name="de Groot N.N."/>
        </authorList>
    </citation>
    <scope>NUCLEOTIDE SEQUENCE [LARGE SCALE GENOMIC DNA]</scope>
    <source>
        <strain evidence="2 3">DSM 26915</strain>
    </source>
</reference>
<dbReference type="GO" id="GO:0016787">
    <property type="term" value="F:hydrolase activity"/>
    <property type="evidence" value="ECO:0007669"/>
    <property type="project" value="UniProtKB-KW"/>
</dbReference>
<dbReference type="OrthoDB" id="280692at2"/>
<dbReference type="InterPro" id="IPR051021">
    <property type="entry name" value="Mito_Ser/Thr_phosphatase"/>
</dbReference>
<dbReference type="PANTHER" id="PTHR20935:SF0">
    <property type="entry name" value="SERINE_THREONINE-PROTEIN PHOSPHATASE PGAM5, MITOCHONDRIAL"/>
    <property type="match status" value="1"/>
</dbReference>
<dbReference type="AlphaFoldDB" id="A0A1H5U9B4"/>
<dbReference type="CDD" id="cd07067">
    <property type="entry name" value="HP_PGM_like"/>
    <property type="match status" value="1"/>
</dbReference>
<accession>A0A1H5U9B4</accession>
<protein>
    <submittedName>
        <fullName evidence="2">Broad specificity phosphatase PhoE</fullName>
    </submittedName>
</protein>
<proteinExistence type="predicted"/>
<dbReference type="Gene3D" id="3.40.50.1240">
    <property type="entry name" value="Phosphoglycerate mutase-like"/>
    <property type="match status" value="1"/>
</dbReference>
<dbReference type="Proteomes" id="UP000236752">
    <property type="component" value="Unassembled WGS sequence"/>
</dbReference>
<dbReference type="InterPro" id="IPR013078">
    <property type="entry name" value="His_Pase_superF_clade-1"/>
</dbReference>